<evidence type="ECO:0000256" key="1">
    <source>
        <dbReference type="ARBA" id="ARBA00022801"/>
    </source>
</evidence>
<dbReference type="AlphaFoldDB" id="A0A134AKC8"/>
<keyword evidence="3" id="KW-0472">Membrane</keyword>
<proteinExistence type="predicted"/>
<keyword evidence="1" id="KW-0378">Hydrolase</keyword>
<dbReference type="Gene3D" id="2.40.260.10">
    <property type="entry name" value="Sortase"/>
    <property type="match status" value="1"/>
</dbReference>
<keyword evidence="3" id="KW-0812">Transmembrane</keyword>
<keyword evidence="3" id="KW-1133">Transmembrane helix</keyword>
<keyword evidence="5" id="KW-1185">Reference proteome</keyword>
<dbReference type="PATRIC" id="fig|755172.3.peg.192"/>
<feature type="active site" description="Acyl-thioester intermediate" evidence="2">
    <location>
        <position position="212"/>
    </location>
</feature>
<dbReference type="GO" id="GO:0016787">
    <property type="term" value="F:hydrolase activity"/>
    <property type="evidence" value="ECO:0007669"/>
    <property type="project" value="UniProtKB-KW"/>
</dbReference>
<dbReference type="STRING" id="755172.HMPREF1863_00199"/>
<protein>
    <submittedName>
        <fullName evidence="4">Sortase, SrtB family</fullName>
    </submittedName>
</protein>
<evidence type="ECO:0000313" key="5">
    <source>
        <dbReference type="Proteomes" id="UP000070442"/>
    </source>
</evidence>
<dbReference type="OrthoDB" id="9806013at2"/>
<dbReference type="InterPro" id="IPR023365">
    <property type="entry name" value="Sortase_dom-sf"/>
</dbReference>
<dbReference type="Proteomes" id="UP000070442">
    <property type="component" value="Unassembled WGS sequence"/>
</dbReference>
<dbReference type="SUPFAM" id="SSF63817">
    <property type="entry name" value="Sortase"/>
    <property type="match status" value="1"/>
</dbReference>
<evidence type="ECO:0000313" key="4">
    <source>
        <dbReference type="EMBL" id="KXB68178.1"/>
    </source>
</evidence>
<name>A0A134AKC8_9FIRM</name>
<gene>
    <name evidence="4" type="ORF">HMPREF1863_00199</name>
</gene>
<dbReference type="CDD" id="cd05826">
    <property type="entry name" value="Sortase_B"/>
    <property type="match status" value="1"/>
</dbReference>
<organism evidence="4 5">
    <name type="scientific">Aedoeadaptatus coxii</name>
    <dbReference type="NCBI Taxonomy" id="755172"/>
    <lineage>
        <taxon>Bacteria</taxon>
        <taxon>Bacillati</taxon>
        <taxon>Bacillota</taxon>
        <taxon>Tissierellia</taxon>
        <taxon>Tissierellales</taxon>
        <taxon>Peptoniphilaceae</taxon>
        <taxon>Aedoeadaptatus</taxon>
    </lineage>
</organism>
<comment type="caution">
    <text evidence="4">The sequence shown here is derived from an EMBL/GenBank/DDBJ whole genome shotgun (WGS) entry which is preliminary data.</text>
</comment>
<evidence type="ECO:0000256" key="2">
    <source>
        <dbReference type="PIRSR" id="PIRSR605754-1"/>
    </source>
</evidence>
<sequence>MKKRRILLNVMILLVAIFFAYHAFSYLRLRRDGDASEALYRSAAESFSKEENPWDDMKSKFPHAVGWIRSSDGKVDYPVVRGDDNETYLRRAADGEENVFGSIFMDYRNTGFADPFVMVYGHMTKDGSMFGSLNAFKAGGDVPSFEYSEREGHYRGEPVLAAVIDGETLIDPRDYGDFNKRAEFYHKLKQDAVFDTGYELKKEDHLVILVTCSYERHNVRLVVVTVSGK</sequence>
<dbReference type="EMBL" id="LSDG01000005">
    <property type="protein sequence ID" value="KXB68178.1"/>
    <property type="molecule type" value="Genomic_DNA"/>
</dbReference>
<feature type="active site" description="Proton donor/acceptor" evidence="2">
    <location>
        <position position="122"/>
    </location>
</feature>
<feature type="transmembrane region" description="Helical" evidence="3">
    <location>
        <begin position="6"/>
        <end position="24"/>
    </location>
</feature>
<reference evidence="5" key="1">
    <citation type="submission" date="2016-01" db="EMBL/GenBank/DDBJ databases">
        <authorList>
            <person name="Mitreva M."/>
            <person name="Pepin K.H."/>
            <person name="Mihindukulasuriya K.A."/>
            <person name="Fulton R."/>
            <person name="Fronick C."/>
            <person name="O'Laughlin M."/>
            <person name="Miner T."/>
            <person name="Herter B."/>
            <person name="Rosa B.A."/>
            <person name="Cordes M."/>
            <person name="Tomlinson C."/>
            <person name="Wollam A."/>
            <person name="Palsikar V.B."/>
            <person name="Mardis E.R."/>
            <person name="Wilson R.K."/>
        </authorList>
    </citation>
    <scope>NUCLEOTIDE SEQUENCE [LARGE SCALE GENOMIC DNA]</scope>
    <source>
        <strain evidence="5">DNF00729</strain>
    </source>
</reference>
<accession>A0A134AKC8</accession>
<evidence type="ECO:0000256" key="3">
    <source>
        <dbReference type="SAM" id="Phobius"/>
    </source>
</evidence>
<dbReference type="Pfam" id="PF04203">
    <property type="entry name" value="Sortase"/>
    <property type="match status" value="1"/>
</dbReference>
<dbReference type="RefSeq" id="WP_068366377.1">
    <property type="nucleotide sequence ID" value="NZ_KQ960157.1"/>
</dbReference>
<dbReference type="InterPro" id="IPR009835">
    <property type="entry name" value="SrtB"/>
</dbReference>
<dbReference type="InterPro" id="IPR005754">
    <property type="entry name" value="Sortase"/>
</dbReference>